<reference evidence="1 2" key="1">
    <citation type="submission" date="2020-02" db="EMBL/GenBank/DDBJ databases">
        <authorList>
            <person name="Sun Q."/>
        </authorList>
    </citation>
    <scope>NUCLEOTIDE SEQUENCE [LARGE SCALE GENOMIC DNA]</scope>
    <source>
        <strain evidence="1 2">YIM 13062</strain>
    </source>
</reference>
<dbReference type="Pfam" id="PF06089">
    <property type="entry name" value="Asparaginase_II"/>
    <property type="match status" value="1"/>
</dbReference>
<dbReference type="RefSeq" id="WP_119933161.1">
    <property type="nucleotide sequence ID" value="NZ_JAAVUN010000001.1"/>
</dbReference>
<dbReference type="EMBL" id="JAAVUN010000001">
    <property type="protein sequence ID" value="NKE08613.1"/>
    <property type="molecule type" value="Genomic_DNA"/>
</dbReference>
<dbReference type="InterPro" id="IPR010349">
    <property type="entry name" value="Asparaginase_II"/>
</dbReference>
<evidence type="ECO:0000313" key="2">
    <source>
        <dbReference type="Proteomes" id="UP000521379"/>
    </source>
</evidence>
<organism evidence="1 2">
    <name type="scientific">Kocuria subflava</name>
    <dbReference type="NCBI Taxonomy" id="1736139"/>
    <lineage>
        <taxon>Bacteria</taxon>
        <taxon>Bacillati</taxon>
        <taxon>Actinomycetota</taxon>
        <taxon>Actinomycetes</taxon>
        <taxon>Micrococcales</taxon>
        <taxon>Micrococcaceae</taxon>
        <taxon>Kocuria</taxon>
    </lineage>
</organism>
<protein>
    <submittedName>
        <fullName evidence="1">Asparaginase</fullName>
    </submittedName>
</protein>
<proteinExistence type="predicted"/>
<sequence length="346" mass="35284">MTTQHFPTDAPLPGLTTDGAVELAHLQRSGLVESRHLGAAVVTGPDGILATLGDVQAPMFPRSALKPFQTAVSLSNGAPIQWDQIAVASGSHQATDAQLDSVRSILAKVGLDESALSCPAADRRGRPASTDDGGSPLNYPCSGKHAAFLAACAESQWDTATYLDPAHPLQQAVVAAVTEYAGEEPAVVGTDGCGAPLPAVSLAALGRMYSALGAAAYNIRADFRLATVATAMLDYPEYVHAPDRANTVVMEDLGVLAKFGAEGVLCLATQSGISVVLKSLDGSGRTNHLVCLELLIAAGAVEAGAARAVAERFTPSVTGGAQSAGRFALSTATLQAIDDLAGKTAV</sequence>
<keyword evidence="2" id="KW-1185">Reference proteome</keyword>
<accession>A0A846TJF4</accession>
<gene>
    <name evidence="1" type="ORF">GTW58_01350</name>
</gene>
<dbReference type="PANTHER" id="PTHR42110">
    <property type="entry name" value="L-ASPARAGINASE, PUTATIVE (AFU_ORTHOLOGUE AFUA_3G11890)-RELATED"/>
    <property type="match status" value="1"/>
</dbReference>
<dbReference type="PANTHER" id="PTHR42110:SF1">
    <property type="entry name" value="L-ASPARAGINASE, PUTATIVE (AFU_ORTHOLOGUE AFUA_3G11890)-RELATED"/>
    <property type="match status" value="1"/>
</dbReference>
<name>A0A846TJF4_9MICC</name>
<comment type="caution">
    <text evidence="1">The sequence shown here is derived from an EMBL/GenBank/DDBJ whole genome shotgun (WGS) entry which is preliminary data.</text>
</comment>
<evidence type="ECO:0000313" key="1">
    <source>
        <dbReference type="EMBL" id="NKE08613.1"/>
    </source>
</evidence>
<dbReference type="AlphaFoldDB" id="A0A846TJF4"/>
<dbReference type="Proteomes" id="UP000521379">
    <property type="component" value="Unassembled WGS sequence"/>
</dbReference>